<sequence>MLLRNHVRDLLEIGRTYSTFHPYLRRHQEVLFRYPVTSRRDEEIALNEPVPKIIHQIFLSDGRPDTLLTKYEPVIDSCKQLHPEWEAHVWTHRESETFMAEYYPEIHPHYIGYRQNIQRANILRYALLHHFGGVYLDLDVTCRVALDAPLGDNSSVPTLTHLPWLTPGAYPAGVNNAFILARPQHPFLTELLRRVPSRDLSWGMPYVENMLSTGCMFFSNVWMSFVLHAREKQVQTADRMYVLADEAGDMEPQMLRGKVVTPLFEHGGASSWHGWDAAAVVLIGKHYGYFTLVLLVLAVLLVVGKYGANDEELGLMKDE</sequence>
<evidence type="ECO:0000313" key="4">
    <source>
        <dbReference type="EMBL" id="KAF2213531.1"/>
    </source>
</evidence>
<evidence type="ECO:0000313" key="5">
    <source>
        <dbReference type="Proteomes" id="UP000799539"/>
    </source>
</evidence>
<evidence type="ECO:0000256" key="3">
    <source>
        <dbReference type="SAM" id="Phobius"/>
    </source>
</evidence>
<protein>
    <submittedName>
        <fullName evidence="4">Glycosyltransferase family 32 protein</fullName>
    </submittedName>
</protein>
<feature type="transmembrane region" description="Helical" evidence="3">
    <location>
        <begin position="287"/>
        <end position="308"/>
    </location>
</feature>
<comment type="similarity">
    <text evidence="1">Belongs to the glycosyltransferase 32 family.</text>
</comment>
<dbReference type="Proteomes" id="UP000799539">
    <property type="component" value="Unassembled WGS sequence"/>
</dbReference>
<organism evidence="4 5">
    <name type="scientific">Cercospora zeae-maydis SCOH1-5</name>
    <dbReference type="NCBI Taxonomy" id="717836"/>
    <lineage>
        <taxon>Eukaryota</taxon>
        <taxon>Fungi</taxon>
        <taxon>Dikarya</taxon>
        <taxon>Ascomycota</taxon>
        <taxon>Pezizomycotina</taxon>
        <taxon>Dothideomycetes</taxon>
        <taxon>Dothideomycetidae</taxon>
        <taxon>Mycosphaerellales</taxon>
        <taxon>Mycosphaerellaceae</taxon>
        <taxon>Cercospora</taxon>
    </lineage>
</organism>
<keyword evidence="3" id="KW-0812">Transmembrane</keyword>
<keyword evidence="5" id="KW-1185">Reference proteome</keyword>
<dbReference type="OrthoDB" id="3647at2759"/>
<proteinExistence type="inferred from homology"/>
<dbReference type="GO" id="GO:0051999">
    <property type="term" value="P:mannosyl-inositol phosphorylceramide biosynthetic process"/>
    <property type="evidence" value="ECO:0007669"/>
    <property type="project" value="TreeGrafter"/>
</dbReference>
<dbReference type="InterPro" id="IPR051706">
    <property type="entry name" value="Glycosyltransferase_domain"/>
</dbReference>
<gene>
    <name evidence="4" type="ORF">CERZMDRAFT_111196</name>
</gene>
<accession>A0A6A6FJH8</accession>
<dbReference type="GO" id="GO:0016020">
    <property type="term" value="C:membrane"/>
    <property type="evidence" value="ECO:0007669"/>
    <property type="project" value="GOC"/>
</dbReference>
<keyword evidence="2 4" id="KW-0808">Transferase</keyword>
<dbReference type="Gene3D" id="3.90.550.20">
    <property type="match status" value="1"/>
</dbReference>
<keyword evidence="3" id="KW-1133">Transmembrane helix</keyword>
<dbReference type="InterPro" id="IPR007577">
    <property type="entry name" value="GlycoTrfase_DXD_sugar-bd_CS"/>
</dbReference>
<reference evidence="4" key="1">
    <citation type="journal article" date="2020" name="Stud. Mycol.">
        <title>101 Dothideomycetes genomes: a test case for predicting lifestyles and emergence of pathogens.</title>
        <authorList>
            <person name="Haridas S."/>
            <person name="Albert R."/>
            <person name="Binder M."/>
            <person name="Bloem J."/>
            <person name="Labutti K."/>
            <person name="Salamov A."/>
            <person name="Andreopoulos B."/>
            <person name="Baker S."/>
            <person name="Barry K."/>
            <person name="Bills G."/>
            <person name="Bluhm B."/>
            <person name="Cannon C."/>
            <person name="Castanera R."/>
            <person name="Culley D."/>
            <person name="Daum C."/>
            <person name="Ezra D."/>
            <person name="Gonzalez J."/>
            <person name="Henrissat B."/>
            <person name="Kuo A."/>
            <person name="Liang C."/>
            <person name="Lipzen A."/>
            <person name="Lutzoni F."/>
            <person name="Magnuson J."/>
            <person name="Mondo S."/>
            <person name="Nolan M."/>
            <person name="Ohm R."/>
            <person name="Pangilinan J."/>
            <person name="Park H.-J."/>
            <person name="Ramirez L."/>
            <person name="Alfaro M."/>
            <person name="Sun H."/>
            <person name="Tritt A."/>
            <person name="Yoshinaga Y."/>
            <person name="Zwiers L.-H."/>
            <person name="Turgeon B."/>
            <person name="Goodwin S."/>
            <person name="Spatafora J."/>
            <person name="Crous P."/>
            <person name="Grigoriev I."/>
        </authorList>
    </citation>
    <scope>NUCLEOTIDE SEQUENCE</scope>
    <source>
        <strain evidence="4">SCOH1-5</strain>
    </source>
</reference>
<evidence type="ECO:0000256" key="2">
    <source>
        <dbReference type="ARBA" id="ARBA00022679"/>
    </source>
</evidence>
<dbReference type="SUPFAM" id="SSF53448">
    <property type="entry name" value="Nucleotide-diphospho-sugar transferases"/>
    <property type="match status" value="1"/>
</dbReference>
<dbReference type="PANTHER" id="PTHR32385">
    <property type="entry name" value="MANNOSYL PHOSPHORYLINOSITOL CERAMIDE SYNTHASE"/>
    <property type="match status" value="1"/>
</dbReference>
<dbReference type="GO" id="GO:0000030">
    <property type="term" value="F:mannosyltransferase activity"/>
    <property type="evidence" value="ECO:0007669"/>
    <property type="project" value="TreeGrafter"/>
</dbReference>
<dbReference type="Pfam" id="PF04488">
    <property type="entry name" value="Gly_transf_sug"/>
    <property type="match status" value="1"/>
</dbReference>
<dbReference type="AlphaFoldDB" id="A0A6A6FJH8"/>
<name>A0A6A6FJH8_9PEZI</name>
<dbReference type="InterPro" id="IPR029044">
    <property type="entry name" value="Nucleotide-diphossugar_trans"/>
</dbReference>
<keyword evidence="3" id="KW-0472">Membrane</keyword>
<dbReference type="PANTHER" id="PTHR32385:SF15">
    <property type="entry name" value="INOSITOL PHOSPHOCERAMIDE MANNOSYLTRANSFERASE 1"/>
    <property type="match status" value="1"/>
</dbReference>
<evidence type="ECO:0000256" key="1">
    <source>
        <dbReference type="ARBA" id="ARBA00009003"/>
    </source>
</evidence>
<dbReference type="EMBL" id="ML992670">
    <property type="protein sequence ID" value="KAF2213531.1"/>
    <property type="molecule type" value="Genomic_DNA"/>
</dbReference>